<evidence type="ECO:0000313" key="2">
    <source>
        <dbReference type="EMBL" id="KAF5532682.1"/>
    </source>
</evidence>
<organism evidence="2 3">
    <name type="scientific">Fusarium phyllophilum</name>
    <dbReference type="NCBI Taxonomy" id="47803"/>
    <lineage>
        <taxon>Eukaryota</taxon>
        <taxon>Fungi</taxon>
        <taxon>Dikarya</taxon>
        <taxon>Ascomycota</taxon>
        <taxon>Pezizomycotina</taxon>
        <taxon>Sordariomycetes</taxon>
        <taxon>Hypocreomycetidae</taxon>
        <taxon>Hypocreales</taxon>
        <taxon>Nectriaceae</taxon>
        <taxon>Fusarium</taxon>
        <taxon>Fusarium fujikuroi species complex</taxon>
    </lineage>
</organism>
<accession>A0A8H5I914</accession>
<feature type="compositionally biased region" description="Pro residues" evidence="1">
    <location>
        <begin position="7"/>
        <end position="28"/>
    </location>
</feature>
<keyword evidence="3" id="KW-1185">Reference proteome</keyword>
<proteinExistence type="predicted"/>
<evidence type="ECO:0000313" key="3">
    <source>
        <dbReference type="Proteomes" id="UP000582016"/>
    </source>
</evidence>
<comment type="caution">
    <text evidence="2">The sequence shown here is derived from an EMBL/GenBank/DDBJ whole genome shotgun (WGS) entry which is preliminary data.</text>
</comment>
<dbReference type="EMBL" id="JAAOAQ010000891">
    <property type="protein sequence ID" value="KAF5532682.1"/>
    <property type="molecule type" value="Genomic_DNA"/>
</dbReference>
<feature type="region of interest" description="Disordered" evidence="1">
    <location>
        <begin position="1"/>
        <end position="28"/>
    </location>
</feature>
<dbReference type="Proteomes" id="UP000582016">
    <property type="component" value="Unassembled WGS sequence"/>
</dbReference>
<dbReference type="AlphaFoldDB" id="A0A8H5I914"/>
<protein>
    <submittedName>
        <fullName evidence="2">Uncharacterized protein</fullName>
    </submittedName>
</protein>
<reference evidence="2 3" key="1">
    <citation type="submission" date="2020-05" db="EMBL/GenBank/DDBJ databases">
        <title>Identification and distribution of gene clusters putatively required for synthesis of sphingolipid metabolism inhibitors in phylogenetically diverse species of the filamentous fungus Fusarium.</title>
        <authorList>
            <person name="Kim H.-S."/>
            <person name="Busman M."/>
            <person name="Brown D.W."/>
            <person name="Divon H."/>
            <person name="Uhlig S."/>
            <person name="Proctor R.H."/>
        </authorList>
    </citation>
    <scope>NUCLEOTIDE SEQUENCE [LARGE SCALE GENOMIC DNA]</scope>
    <source>
        <strain evidence="2 3">NRRL 13617</strain>
    </source>
</reference>
<name>A0A8H5I914_9HYPO</name>
<evidence type="ECO:0000256" key="1">
    <source>
        <dbReference type="SAM" id="MobiDB-lite"/>
    </source>
</evidence>
<gene>
    <name evidence="2" type="ORF">FPHYL_13734</name>
</gene>
<dbReference type="OrthoDB" id="3429633at2759"/>
<sequence length="201" mass="23767">MQNCQPSPTPSAPPKPLPPPTRPSLIPLPPFEPKYDCKRSKLCSSPLLRLKDCDHAVNYLRRETDPPFEYSTETILMGTVGNEIAKLVEQHGAVPPPWFMFPKQHPYSIGWRMGAGESYIMMYWTWWEQQKEQLDEKQRIAYFRRWPPPPEWLVWMIEAIWDLDPKDFEDDDDYSSYFERVETLGFGSEDDYKNSMRDEEE</sequence>